<evidence type="ECO:0000256" key="2">
    <source>
        <dbReference type="ARBA" id="ARBA00009477"/>
    </source>
</evidence>
<feature type="domain" description="CusB-like beta-barrel" evidence="7">
    <location>
        <begin position="207"/>
        <end position="280"/>
    </location>
</feature>
<evidence type="ECO:0000256" key="1">
    <source>
        <dbReference type="ARBA" id="ARBA00004196"/>
    </source>
</evidence>
<dbReference type="PANTHER" id="PTHR30469">
    <property type="entry name" value="MULTIDRUG RESISTANCE PROTEIN MDTA"/>
    <property type="match status" value="1"/>
</dbReference>
<dbReference type="Gene3D" id="2.40.50.100">
    <property type="match status" value="1"/>
</dbReference>
<keyword evidence="3" id="KW-0813">Transport</keyword>
<dbReference type="Pfam" id="PF25954">
    <property type="entry name" value="Beta-barrel_RND_2"/>
    <property type="match status" value="1"/>
</dbReference>
<comment type="similarity">
    <text evidence="2">Belongs to the membrane fusion protein (MFP) (TC 8.A.1) family.</text>
</comment>
<dbReference type="InterPro" id="IPR058625">
    <property type="entry name" value="MdtA-like_BSH"/>
</dbReference>
<feature type="domain" description="Multidrug resistance protein MdtA-like C-terminal permuted SH3" evidence="8">
    <location>
        <begin position="284"/>
        <end position="347"/>
    </location>
</feature>
<evidence type="ECO:0000256" key="3">
    <source>
        <dbReference type="ARBA" id="ARBA00022448"/>
    </source>
</evidence>
<dbReference type="InterPro" id="IPR058792">
    <property type="entry name" value="Beta-barrel_RND_2"/>
</dbReference>
<evidence type="ECO:0000256" key="4">
    <source>
        <dbReference type="SAM" id="Coils"/>
    </source>
</evidence>
<keyword evidence="4" id="KW-0175">Coiled coil</keyword>
<dbReference type="Gene3D" id="2.40.420.20">
    <property type="match status" value="1"/>
</dbReference>
<feature type="domain" description="Multidrug resistance protein MdtA-like barrel-sandwich hybrid" evidence="6">
    <location>
        <begin position="74"/>
        <end position="195"/>
    </location>
</feature>
<dbReference type="Pfam" id="PF25967">
    <property type="entry name" value="RND-MFP_C"/>
    <property type="match status" value="1"/>
</dbReference>
<dbReference type="RefSeq" id="WP_234273515.1">
    <property type="nucleotide sequence ID" value="NZ_JABFTT010000005.1"/>
</dbReference>
<evidence type="ECO:0000256" key="5">
    <source>
        <dbReference type="SAM" id="SignalP"/>
    </source>
</evidence>
<reference evidence="9 10" key="1">
    <citation type="journal article" date="2021" name="Front. Microbiol.">
        <title>Aerobic Denitrification and Heterotrophic Sulfur Oxidation in the Genus Halomonas Revealed by Six Novel Species Characterizations and Genome-Based Analysis.</title>
        <authorList>
            <person name="Wang L."/>
            <person name="Shao Z."/>
        </authorList>
    </citation>
    <scope>NUCLEOTIDE SEQUENCE [LARGE SCALE GENOMIC DNA]</scope>
    <source>
        <strain evidence="9 10">MCCC 1A11036</strain>
    </source>
</reference>
<evidence type="ECO:0000259" key="8">
    <source>
        <dbReference type="Pfam" id="PF25967"/>
    </source>
</evidence>
<feature type="coiled-coil region" evidence="4">
    <location>
        <begin position="102"/>
        <end position="172"/>
    </location>
</feature>
<evidence type="ECO:0000313" key="9">
    <source>
        <dbReference type="EMBL" id="MCE8020154.1"/>
    </source>
</evidence>
<feature type="signal peptide" evidence="5">
    <location>
        <begin position="1"/>
        <end position="43"/>
    </location>
</feature>
<proteinExistence type="inferred from homology"/>
<keyword evidence="5" id="KW-0732">Signal</keyword>
<dbReference type="InterPro" id="IPR058627">
    <property type="entry name" value="MdtA-like_C"/>
</dbReference>
<dbReference type="InterPro" id="IPR006143">
    <property type="entry name" value="RND_pump_MFP"/>
</dbReference>
<dbReference type="EMBL" id="JABFTT010000005">
    <property type="protein sequence ID" value="MCE8020154.1"/>
    <property type="molecule type" value="Genomic_DNA"/>
</dbReference>
<name>A0ABS9AEJ9_9GAMM</name>
<protein>
    <submittedName>
        <fullName evidence="9">Efflux RND transporter periplasmic adaptor subunit</fullName>
    </submittedName>
</protein>
<dbReference type="Gene3D" id="1.10.287.470">
    <property type="entry name" value="Helix hairpin bin"/>
    <property type="match status" value="1"/>
</dbReference>
<dbReference type="Gene3D" id="2.40.30.170">
    <property type="match status" value="1"/>
</dbReference>
<comment type="subcellular location">
    <subcellularLocation>
        <location evidence="1">Cell envelope</location>
    </subcellularLocation>
</comment>
<comment type="caution">
    <text evidence="9">The sequence shown here is derived from an EMBL/GenBank/DDBJ whole genome shotgun (WGS) entry which is preliminary data.</text>
</comment>
<evidence type="ECO:0000259" key="7">
    <source>
        <dbReference type="Pfam" id="PF25954"/>
    </source>
</evidence>
<evidence type="ECO:0000259" key="6">
    <source>
        <dbReference type="Pfam" id="PF25917"/>
    </source>
</evidence>
<dbReference type="Proteomes" id="UP001320122">
    <property type="component" value="Unassembled WGS sequence"/>
</dbReference>
<feature type="chain" id="PRO_5046269608" evidence="5">
    <location>
        <begin position="44"/>
        <end position="379"/>
    </location>
</feature>
<evidence type="ECO:0000313" key="10">
    <source>
        <dbReference type="Proteomes" id="UP001320122"/>
    </source>
</evidence>
<dbReference type="Pfam" id="PF25917">
    <property type="entry name" value="BSH_RND"/>
    <property type="match status" value="1"/>
</dbReference>
<dbReference type="PANTHER" id="PTHR30469:SF16">
    <property type="entry name" value="HAE1 FAMILY EFFLUX PUMP MFP COMPONENT"/>
    <property type="match status" value="1"/>
</dbReference>
<dbReference type="NCBIfam" id="TIGR01730">
    <property type="entry name" value="RND_mfp"/>
    <property type="match status" value="1"/>
</dbReference>
<sequence length="379" mass="41780">MNTSRCFLLTSVRRLAPLAGRICLAASLTLFTLALATSPPVAAQERTAVIGARADIRPWSDPLEALGTLRADESVTLSATVTEIIAELNFRDGEAVEAGQLLIRLEDSEERAQLRVAQALRDERRSAVDRLSQLQSRNMAPRADVEDSQARLRQVEAEIQGLEARLTNYRLRAPFDGVVGFRNISVGSLVTPGTELVTLDKLDVMKLDFSVPEVYLALLSPGLKLSARSVAFPEEIFEGEVASIGSRVDPVSRSITVRAEIDNPELRLRPGMLMEVVLQRSPRQAVVVPESALIPSGDRQYVLVIDEADENRLERREVRVGERRTGQAEIIDGLMPDELVVSHGVQRAREGDRVRLLGIASEENSIREILEAHREEGEA</sequence>
<accession>A0ABS9AEJ9</accession>
<keyword evidence="10" id="KW-1185">Reference proteome</keyword>
<dbReference type="SUPFAM" id="SSF111369">
    <property type="entry name" value="HlyD-like secretion proteins"/>
    <property type="match status" value="1"/>
</dbReference>
<organism evidence="9 10">
    <name type="scientific">Billgrantia zhangzhouensis</name>
    <dbReference type="NCBI Taxonomy" id="2733481"/>
    <lineage>
        <taxon>Bacteria</taxon>
        <taxon>Pseudomonadati</taxon>
        <taxon>Pseudomonadota</taxon>
        <taxon>Gammaproteobacteria</taxon>
        <taxon>Oceanospirillales</taxon>
        <taxon>Halomonadaceae</taxon>
        <taxon>Billgrantia</taxon>
    </lineage>
</organism>
<gene>
    <name evidence="9" type="ORF">HOP51_08500</name>
</gene>